<proteinExistence type="predicted"/>
<dbReference type="RefSeq" id="WP_301723749.1">
    <property type="nucleotide sequence ID" value="NZ_JAUJWV010000001.1"/>
</dbReference>
<evidence type="ECO:0000313" key="2">
    <source>
        <dbReference type="EMBL" id="MDN7242235.1"/>
    </source>
</evidence>
<evidence type="ECO:0000313" key="3">
    <source>
        <dbReference type="Proteomes" id="UP001172055"/>
    </source>
</evidence>
<accession>A0ABT8N2W6</accession>
<keyword evidence="1" id="KW-0812">Transmembrane</keyword>
<dbReference type="Proteomes" id="UP001172055">
    <property type="component" value="Unassembled WGS sequence"/>
</dbReference>
<dbReference type="EMBL" id="JAUJWV010000001">
    <property type="protein sequence ID" value="MDN7242235.1"/>
    <property type="molecule type" value="Genomic_DNA"/>
</dbReference>
<organism evidence="2 3">
    <name type="scientific">Planococcus shixiaomingii</name>
    <dbReference type="NCBI Taxonomy" id="3058393"/>
    <lineage>
        <taxon>Bacteria</taxon>
        <taxon>Bacillati</taxon>
        <taxon>Bacillota</taxon>
        <taxon>Bacilli</taxon>
        <taxon>Bacillales</taxon>
        <taxon>Caryophanaceae</taxon>
        <taxon>Planococcus</taxon>
    </lineage>
</organism>
<keyword evidence="1" id="KW-0472">Membrane</keyword>
<gene>
    <name evidence="2" type="ORF">QWY14_10520</name>
</gene>
<keyword evidence="3" id="KW-1185">Reference proteome</keyword>
<feature type="transmembrane region" description="Helical" evidence="1">
    <location>
        <begin position="7"/>
        <end position="31"/>
    </location>
</feature>
<name>A0ABT8N2W6_9BACL</name>
<protein>
    <recommendedName>
        <fullName evidence="4">Peptidase MA-like domain-containing protein</fullName>
    </recommendedName>
</protein>
<reference evidence="2 3" key="1">
    <citation type="submission" date="2023-06" db="EMBL/GenBank/DDBJ databases">
        <title>Novel species in genus Planococcus.</title>
        <authorList>
            <person name="Ning S."/>
        </authorList>
    </citation>
    <scope>NUCLEOTIDE SEQUENCE [LARGE SCALE GENOMIC DNA]</scope>
    <source>
        <strain evidence="2 3">N028</strain>
    </source>
</reference>
<keyword evidence="1" id="KW-1133">Transmembrane helix</keyword>
<comment type="caution">
    <text evidence="2">The sequence shown here is derived from an EMBL/GenBank/DDBJ whole genome shotgun (WGS) entry which is preliminary data.</text>
</comment>
<sequence>MKKTIKLAILVFVLLVSSAFLLLLVGSFILYHDIADEEEIKLTYWQSIKAIATQNAEGDREIQLKESRLQENHKHISIYYEQDFSDLMPIAKETLDLAMEKTEVLFGRTSPEPIDLLVFQDGEELAEFAEIEGVGGIYSDFDKVLAIHYHNKDLILKRDQLGLSMFQEVVLHEYAHYAFAHKASSEDAYPYWFIEGVAEYAGDVGQGAVLPTFELISFNQLTTYEHWHETRYTVGTDNYAQSHYAINFLIDKYGEKAVSKIMDSVNETKDFEQSLQSITGLTLDEFESAFVTSYEKIKLK</sequence>
<evidence type="ECO:0008006" key="4">
    <source>
        <dbReference type="Google" id="ProtNLM"/>
    </source>
</evidence>
<evidence type="ECO:0000256" key="1">
    <source>
        <dbReference type="SAM" id="Phobius"/>
    </source>
</evidence>